<feature type="region of interest" description="Disordered" evidence="1">
    <location>
        <begin position="11"/>
        <end position="37"/>
    </location>
</feature>
<evidence type="ECO:0000256" key="1">
    <source>
        <dbReference type="SAM" id="MobiDB-lite"/>
    </source>
</evidence>
<proteinExistence type="predicted"/>
<protein>
    <submittedName>
        <fullName evidence="2">Uncharacterized protein</fullName>
    </submittedName>
</protein>
<evidence type="ECO:0000313" key="3">
    <source>
        <dbReference type="Proteomes" id="UP000663826"/>
    </source>
</evidence>
<accession>A0A8H3GK33</accession>
<organism evidence="2 3">
    <name type="scientific">Rhizoctonia solani</name>
    <dbReference type="NCBI Taxonomy" id="456999"/>
    <lineage>
        <taxon>Eukaryota</taxon>
        <taxon>Fungi</taxon>
        <taxon>Dikarya</taxon>
        <taxon>Basidiomycota</taxon>
        <taxon>Agaricomycotina</taxon>
        <taxon>Agaricomycetes</taxon>
        <taxon>Cantharellales</taxon>
        <taxon>Ceratobasidiaceae</taxon>
        <taxon>Rhizoctonia</taxon>
    </lineage>
</organism>
<gene>
    <name evidence="2" type="ORF">RDB_LOCUS85504</name>
</gene>
<comment type="caution">
    <text evidence="2">The sequence shown here is derived from an EMBL/GenBank/DDBJ whole genome shotgun (WGS) entry which is preliminary data.</text>
</comment>
<name>A0A8H3GK33_9AGAM</name>
<evidence type="ECO:0000313" key="2">
    <source>
        <dbReference type="EMBL" id="CAE6458110.1"/>
    </source>
</evidence>
<sequence>MCLDRKLQWLRDNGFNPPPTQSNSVTTERGSDELDPEDEWLFKGKASASSGELGSIEGYLRTEPANSDLICFAGGPLRHWEKQVSFPAYSRLAKSAIE</sequence>
<dbReference type="Proteomes" id="UP000663826">
    <property type="component" value="Unassembled WGS sequence"/>
</dbReference>
<dbReference type="AlphaFoldDB" id="A0A8H3GK33"/>
<dbReference type="EMBL" id="CAJMWQ010001659">
    <property type="protein sequence ID" value="CAE6458110.1"/>
    <property type="molecule type" value="Genomic_DNA"/>
</dbReference>
<reference evidence="2" key="1">
    <citation type="submission" date="2021-01" db="EMBL/GenBank/DDBJ databases">
        <authorList>
            <person name="Kaushik A."/>
        </authorList>
    </citation>
    <scope>NUCLEOTIDE SEQUENCE</scope>
    <source>
        <strain evidence="2">AG1-1B</strain>
    </source>
</reference>